<organism evidence="2 3">
    <name type="scientific">Bodo saltans</name>
    <name type="common">Flagellated protozoan</name>
    <dbReference type="NCBI Taxonomy" id="75058"/>
    <lineage>
        <taxon>Eukaryota</taxon>
        <taxon>Discoba</taxon>
        <taxon>Euglenozoa</taxon>
        <taxon>Kinetoplastea</taxon>
        <taxon>Metakinetoplastina</taxon>
        <taxon>Eubodonida</taxon>
        <taxon>Bodonidae</taxon>
        <taxon>Bodo</taxon>
    </lineage>
</organism>
<dbReference type="Proteomes" id="UP000051952">
    <property type="component" value="Unassembled WGS sequence"/>
</dbReference>
<feature type="region of interest" description="Disordered" evidence="1">
    <location>
        <begin position="1"/>
        <end position="114"/>
    </location>
</feature>
<dbReference type="VEuPathDB" id="TriTrypDB:BSAL_58705"/>
<evidence type="ECO:0000313" key="2">
    <source>
        <dbReference type="EMBL" id="CUF06758.1"/>
    </source>
</evidence>
<protein>
    <submittedName>
        <fullName evidence="2">Uncharacterized protein</fullName>
    </submittedName>
</protein>
<dbReference type="EMBL" id="CYKH01000235">
    <property type="protein sequence ID" value="CUF06758.1"/>
    <property type="molecule type" value="Genomic_DNA"/>
</dbReference>
<feature type="compositionally biased region" description="Low complexity" evidence="1">
    <location>
        <begin position="39"/>
        <end position="75"/>
    </location>
</feature>
<evidence type="ECO:0000256" key="1">
    <source>
        <dbReference type="SAM" id="MobiDB-lite"/>
    </source>
</evidence>
<dbReference type="AlphaFoldDB" id="A0A0S4IPM8"/>
<accession>A0A0S4IPM8</accession>
<keyword evidence="3" id="KW-1185">Reference proteome</keyword>
<proteinExistence type="predicted"/>
<sequence length="126" mass="14408">MQPRSSSAGSRHATPPPRNIQELAEQRRSASARFRPLDVPVAAAPPAHQEPASRTSSRPSSPAPRMSSRGSSPSRDQYHDLVRRTYFGYETQYPNETDVQRRERTQQFRPPKLVEKPLDPKFTFFF</sequence>
<evidence type="ECO:0000313" key="3">
    <source>
        <dbReference type="Proteomes" id="UP000051952"/>
    </source>
</evidence>
<gene>
    <name evidence="2" type="ORF">BSAL_58705</name>
</gene>
<feature type="compositionally biased region" description="Basic and acidic residues" evidence="1">
    <location>
        <begin position="98"/>
        <end position="114"/>
    </location>
</feature>
<name>A0A0S4IPM8_BODSA</name>
<reference evidence="3" key="1">
    <citation type="submission" date="2015-09" db="EMBL/GenBank/DDBJ databases">
        <authorList>
            <consortium name="Pathogen Informatics"/>
        </authorList>
    </citation>
    <scope>NUCLEOTIDE SEQUENCE [LARGE SCALE GENOMIC DNA]</scope>
    <source>
        <strain evidence="3">Lake Konstanz</strain>
    </source>
</reference>